<accession>A0AAN6GLF2</accession>
<sequence>MTVASANQTQSRAPVYFIAHGGPPTLFDTAHPAHKHWTRWGAEVQDQIKHDHIKGIVFVSAHWQAELGSSKNPHQVQINTDESNPLVYDYYNFPAHFYKLQFTSHNPRPFSDRVAHTLRTHGFDVEPTKRGLDHGVFIPLKAAFHNVLPPDSPHPKPVSSHDSGRDGLPSNIPLVQISLPSELIAGQAAAQASIDLGRALRSLRDQQIAIVLGGQPVHNLRSFMTTMRSGALPDPSTGLYRPEPFATAFSHALSEAILSSRSSSASSAGNDDDDDEQAAKLEKERDGKLLALLLRPEWKLAHPTDEHFLPLAVAVGASYPSDPVVEDTPVAEGGMAWNMYRFG</sequence>
<evidence type="ECO:0000256" key="2">
    <source>
        <dbReference type="ARBA" id="ARBA00007581"/>
    </source>
</evidence>
<evidence type="ECO:0000259" key="7">
    <source>
        <dbReference type="Pfam" id="PF02900"/>
    </source>
</evidence>
<evidence type="ECO:0000313" key="9">
    <source>
        <dbReference type="Proteomes" id="UP001176517"/>
    </source>
</evidence>
<keyword evidence="9" id="KW-1185">Reference proteome</keyword>
<proteinExistence type="inferred from homology"/>
<keyword evidence="5" id="KW-0560">Oxidoreductase</keyword>
<protein>
    <recommendedName>
        <fullName evidence="7">Extradiol ring-cleavage dioxygenase class III enzyme subunit B domain-containing protein</fullName>
    </recommendedName>
</protein>
<reference evidence="8" key="1">
    <citation type="journal article" date="2023" name="PhytoFront">
        <title>Draft Genome Resources of Seven Strains of Tilletia horrida, Causal Agent of Kernel Smut of Rice.</title>
        <authorList>
            <person name="Khanal S."/>
            <person name="Antony Babu S."/>
            <person name="Zhou X.G."/>
        </authorList>
    </citation>
    <scope>NUCLEOTIDE SEQUENCE</scope>
    <source>
        <strain evidence="8">TX6</strain>
    </source>
</reference>
<evidence type="ECO:0000256" key="4">
    <source>
        <dbReference type="ARBA" id="ARBA00022833"/>
    </source>
</evidence>
<dbReference type="Gene3D" id="3.40.830.10">
    <property type="entry name" value="LigB-like"/>
    <property type="match status" value="1"/>
</dbReference>
<dbReference type="Pfam" id="PF02900">
    <property type="entry name" value="LigB"/>
    <property type="match status" value="1"/>
</dbReference>
<dbReference type="GO" id="GO:0016702">
    <property type="term" value="F:oxidoreductase activity, acting on single donors with incorporation of molecular oxygen, incorporation of two atoms of oxygen"/>
    <property type="evidence" value="ECO:0007669"/>
    <property type="project" value="UniProtKB-ARBA"/>
</dbReference>
<evidence type="ECO:0000256" key="5">
    <source>
        <dbReference type="ARBA" id="ARBA00023002"/>
    </source>
</evidence>
<comment type="cofactor">
    <cofactor evidence="1">
        <name>Zn(2+)</name>
        <dbReference type="ChEBI" id="CHEBI:29105"/>
    </cofactor>
</comment>
<dbReference type="GO" id="GO:0008270">
    <property type="term" value="F:zinc ion binding"/>
    <property type="evidence" value="ECO:0007669"/>
    <property type="project" value="InterPro"/>
</dbReference>
<dbReference type="PANTHER" id="PTHR30096:SF0">
    <property type="entry name" value="4,5-DOPA DIOXYGENASE EXTRADIOL-LIKE PROTEIN"/>
    <property type="match status" value="1"/>
</dbReference>
<dbReference type="EMBL" id="JAPDMZ010000184">
    <property type="protein sequence ID" value="KAK0546695.1"/>
    <property type="molecule type" value="Genomic_DNA"/>
</dbReference>
<keyword evidence="4" id="KW-0862">Zinc</keyword>
<dbReference type="SUPFAM" id="SSF53213">
    <property type="entry name" value="LigB-like"/>
    <property type="match status" value="1"/>
</dbReference>
<evidence type="ECO:0000256" key="1">
    <source>
        <dbReference type="ARBA" id="ARBA00001947"/>
    </source>
</evidence>
<gene>
    <name evidence="8" type="ORF">OC846_005163</name>
</gene>
<keyword evidence="3" id="KW-0479">Metal-binding</keyword>
<evidence type="ECO:0000256" key="6">
    <source>
        <dbReference type="SAM" id="MobiDB-lite"/>
    </source>
</evidence>
<comment type="caution">
    <text evidence="8">The sequence shown here is derived from an EMBL/GenBank/DDBJ whole genome shotgun (WGS) entry which is preliminary data.</text>
</comment>
<dbReference type="PANTHER" id="PTHR30096">
    <property type="entry name" value="4,5-DOPA DIOXYGENASE EXTRADIOL-LIKE PROTEIN"/>
    <property type="match status" value="1"/>
</dbReference>
<feature type="region of interest" description="Disordered" evidence="6">
    <location>
        <begin position="261"/>
        <end position="280"/>
    </location>
</feature>
<comment type="similarity">
    <text evidence="2">Belongs to the DODA-type extradiol aromatic ring-opening dioxygenase family.</text>
</comment>
<dbReference type="Proteomes" id="UP001176517">
    <property type="component" value="Unassembled WGS sequence"/>
</dbReference>
<feature type="region of interest" description="Disordered" evidence="6">
    <location>
        <begin position="148"/>
        <end position="167"/>
    </location>
</feature>
<dbReference type="CDD" id="cd07363">
    <property type="entry name" value="45_DOPA_Dioxygenase"/>
    <property type="match status" value="1"/>
</dbReference>
<dbReference type="GO" id="GO:0008198">
    <property type="term" value="F:ferrous iron binding"/>
    <property type="evidence" value="ECO:0007669"/>
    <property type="project" value="InterPro"/>
</dbReference>
<evidence type="ECO:0000313" key="8">
    <source>
        <dbReference type="EMBL" id="KAK0546695.1"/>
    </source>
</evidence>
<dbReference type="InterPro" id="IPR004183">
    <property type="entry name" value="Xdiol_dOase_suB"/>
</dbReference>
<dbReference type="AlphaFoldDB" id="A0AAN6GLF2"/>
<dbReference type="InterPro" id="IPR014436">
    <property type="entry name" value="Extradiol_dOase_DODA"/>
</dbReference>
<evidence type="ECO:0000256" key="3">
    <source>
        <dbReference type="ARBA" id="ARBA00022723"/>
    </source>
</evidence>
<organism evidence="8 9">
    <name type="scientific">Tilletia horrida</name>
    <dbReference type="NCBI Taxonomy" id="155126"/>
    <lineage>
        <taxon>Eukaryota</taxon>
        <taxon>Fungi</taxon>
        <taxon>Dikarya</taxon>
        <taxon>Basidiomycota</taxon>
        <taxon>Ustilaginomycotina</taxon>
        <taxon>Exobasidiomycetes</taxon>
        <taxon>Tilletiales</taxon>
        <taxon>Tilletiaceae</taxon>
        <taxon>Tilletia</taxon>
    </lineage>
</organism>
<name>A0AAN6GLF2_9BASI</name>
<feature type="domain" description="Extradiol ring-cleavage dioxygenase class III enzyme subunit B" evidence="7">
    <location>
        <begin position="16"/>
        <end position="319"/>
    </location>
</feature>